<reference evidence="2 3" key="1">
    <citation type="submission" date="2019-06" db="EMBL/GenBank/DDBJ databases">
        <title>Sulfurimonas gotlandica sp. nov., a chemoautotrophic and psychrotolerant epsilonproteobacterium isolated from a pelagic redoxcline, and an emended description of the genus Sulfurimonas.</title>
        <authorList>
            <person name="Wang S."/>
            <person name="Jiang L."/>
            <person name="Shao Z."/>
        </authorList>
    </citation>
    <scope>NUCLEOTIDE SEQUENCE [LARGE SCALE GENOMIC DNA]</scope>
    <source>
        <strain evidence="2 3">S2-6</strain>
    </source>
</reference>
<dbReference type="Pfam" id="PF00085">
    <property type="entry name" value="Thioredoxin"/>
    <property type="match status" value="1"/>
</dbReference>
<evidence type="ECO:0000313" key="3">
    <source>
        <dbReference type="Proteomes" id="UP000593719"/>
    </source>
</evidence>
<keyword evidence="3" id="KW-1185">Reference proteome</keyword>
<organism evidence="2 3">
    <name type="scientific">Sulfurimonas sediminis</name>
    <dbReference type="NCBI Taxonomy" id="2590020"/>
    <lineage>
        <taxon>Bacteria</taxon>
        <taxon>Pseudomonadati</taxon>
        <taxon>Campylobacterota</taxon>
        <taxon>Epsilonproteobacteria</taxon>
        <taxon>Campylobacterales</taxon>
        <taxon>Sulfurimonadaceae</taxon>
        <taxon>Sulfurimonas</taxon>
    </lineage>
</organism>
<feature type="domain" description="Thioredoxin" evidence="1">
    <location>
        <begin position="5"/>
        <end position="91"/>
    </location>
</feature>
<dbReference type="KEGG" id="ssei:FJR45_03360"/>
<evidence type="ECO:0000259" key="1">
    <source>
        <dbReference type="Pfam" id="PF00085"/>
    </source>
</evidence>
<dbReference type="SUPFAM" id="SSF52833">
    <property type="entry name" value="Thioredoxin-like"/>
    <property type="match status" value="1"/>
</dbReference>
<dbReference type="EMBL" id="CP041235">
    <property type="protein sequence ID" value="QOP43040.1"/>
    <property type="molecule type" value="Genomic_DNA"/>
</dbReference>
<gene>
    <name evidence="2" type="ORF">FJR45_03360</name>
</gene>
<dbReference type="InterPro" id="IPR013766">
    <property type="entry name" value="Thioredoxin_domain"/>
</dbReference>
<dbReference type="Proteomes" id="UP000593719">
    <property type="component" value="Chromosome"/>
</dbReference>
<accession>A0A7M1B027</accession>
<protein>
    <submittedName>
        <fullName evidence="2">Thioredoxin family protein</fullName>
    </submittedName>
</protein>
<proteinExistence type="predicted"/>
<name>A0A7M1B027_9BACT</name>
<dbReference type="CDD" id="cd02947">
    <property type="entry name" value="TRX_family"/>
    <property type="match status" value="1"/>
</dbReference>
<dbReference type="Gene3D" id="3.40.30.10">
    <property type="entry name" value="Glutaredoxin"/>
    <property type="match status" value="1"/>
</dbReference>
<dbReference type="AlphaFoldDB" id="A0A7M1B027"/>
<evidence type="ECO:0000313" key="2">
    <source>
        <dbReference type="EMBL" id="QOP43040.1"/>
    </source>
</evidence>
<dbReference type="InterPro" id="IPR036249">
    <property type="entry name" value="Thioredoxin-like_sf"/>
</dbReference>
<sequence>MPFIDVDEDNFDAVMAREFEKEKFVILKFGSYYCDACQIMDMELEELCDRLANVSVLSIDSGKSEYLTQRYFVEEVPTTLIFKEAEKQLFYRTGITLADDMIDLILKEC</sequence>
<dbReference type="RefSeq" id="WP_193151349.1">
    <property type="nucleotide sequence ID" value="NZ_CP041235.1"/>
</dbReference>